<reference evidence="11 12" key="1">
    <citation type="journal article" date="2022" name="Mar. Drugs">
        <title>Bioassay-Guided Fractionation Leads to the Detection of Cholic Acid Generated by the Rare Thalassomonas sp.</title>
        <authorList>
            <person name="Pheiffer F."/>
            <person name="Schneider Y.K."/>
            <person name="Hansen E.H."/>
            <person name="Andersen J.H."/>
            <person name="Isaksson J."/>
            <person name="Busche T."/>
            <person name="R C."/>
            <person name="Kalinowski J."/>
            <person name="Zyl L.V."/>
            <person name="Trindade M."/>
        </authorList>
    </citation>
    <scope>NUCLEOTIDE SEQUENCE [LARGE SCALE GENOMIC DNA]</scope>
    <source>
        <strain evidence="11 12">A5K-61T</strain>
    </source>
</reference>
<keyword evidence="12" id="KW-1185">Reference proteome</keyword>
<evidence type="ECO:0000256" key="10">
    <source>
        <dbReference type="SAM" id="SignalP"/>
    </source>
</evidence>
<dbReference type="Gene3D" id="3.60.20.40">
    <property type="match status" value="1"/>
</dbReference>
<evidence type="ECO:0000313" key="11">
    <source>
        <dbReference type="EMBL" id="WDE13754.1"/>
    </source>
</evidence>
<evidence type="ECO:0000256" key="2">
    <source>
        <dbReference type="ARBA" id="ARBA00001089"/>
    </source>
</evidence>
<keyword evidence="10" id="KW-0732">Signal</keyword>
<dbReference type="PANTHER" id="PTHR43199">
    <property type="entry name" value="GLUTATHIONE HYDROLASE"/>
    <property type="match status" value="1"/>
</dbReference>
<keyword evidence="4 9" id="KW-0808">Transferase</keyword>
<organism evidence="11 12">
    <name type="scientific">Thalassomonas haliotis</name>
    <dbReference type="NCBI Taxonomy" id="485448"/>
    <lineage>
        <taxon>Bacteria</taxon>
        <taxon>Pseudomonadati</taxon>
        <taxon>Pseudomonadota</taxon>
        <taxon>Gammaproteobacteria</taxon>
        <taxon>Alteromonadales</taxon>
        <taxon>Colwelliaceae</taxon>
        <taxon>Thalassomonas</taxon>
    </lineage>
</organism>
<comment type="subunit">
    <text evidence="9">This enzyme consists of two polypeptide chains, which are synthesized in precursor form from a single polypeptide.</text>
</comment>
<comment type="catalytic activity">
    <reaction evidence="1 9">
        <text>an S-substituted glutathione + H2O = an S-substituted L-cysteinylglycine + L-glutamate</text>
        <dbReference type="Rhea" id="RHEA:59468"/>
        <dbReference type="ChEBI" id="CHEBI:15377"/>
        <dbReference type="ChEBI" id="CHEBI:29985"/>
        <dbReference type="ChEBI" id="CHEBI:90779"/>
        <dbReference type="ChEBI" id="CHEBI:143103"/>
        <dbReference type="EC" id="3.4.19.13"/>
    </reaction>
</comment>
<evidence type="ECO:0000256" key="3">
    <source>
        <dbReference type="ARBA" id="ARBA00009381"/>
    </source>
</evidence>
<dbReference type="Proteomes" id="UP001215231">
    <property type="component" value="Chromosome"/>
</dbReference>
<evidence type="ECO:0000256" key="4">
    <source>
        <dbReference type="ARBA" id="ARBA00022679"/>
    </source>
</evidence>
<comment type="catalytic activity">
    <reaction evidence="2 9">
        <text>glutathione + H2O = L-cysteinylglycine + L-glutamate</text>
        <dbReference type="Rhea" id="RHEA:28807"/>
        <dbReference type="ChEBI" id="CHEBI:15377"/>
        <dbReference type="ChEBI" id="CHEBI:29985"/>
        <dbReference type="ChEBI" id="CHEBI:57925"/>
        <dbReference type="ChEBI" id="CHEBI:61694"/>
        <dbReference type="EC" id="3.4.19.13"/>
    </reaction>
</comment>
<proteinExistence type="inferred from homology"/>
<dbReference type="EC" id="3.4.19.13" evidence="9"/>
<dbReference type="InterPro" id="IPR043138">
    <property type="entry name" value="GGT_lsub"/>
</dbReference>
<dbReference type="Gene3D" id="1.10.246.130">
    <property type="match status" value="1"/>
</dbReference>
<evidence type="ECO:0000256" key="6">
    <source>
        <dbReference type="ARBA" id="ARBA00023145"/>
    </source>
</evidence>
<sequence>MSRTITGLCLSTLLFAGGALAKESAPLKVEDREPEAATGLIAKQAVSAKDFMVAAANPYASEAGFNILKQGGSAVDAAIAVQLVLTLVEPQSSGIGGGAFILHWDKSKQLLTTFDGRETAPEKASQDMFLDSSGKPVRWINAVVGGRSVGVPGVLKAFKKAHQQYGKLPWERLFSDAIKLAEEGFVVSSRLEKLVTMQYNPGISKLPEISGYFFPGNQPVKAGTVLKNPKLAAVYRSLAKEGITPFYQGWIAEKIVDAVQKSPIAPGRLSLSDMKNYQAKQLPAVCGPYHSYKVCGMGPPSSGGISVVQILGQLESFNLSQYQPGDVQAVHLFTQSSRLAFADRDRFLADDEFVDVPVKGLIDSRYLANRAKLIKTNQDMGKALPGDPLGALALADDQAIERPSTSHVSIVDKDGNSISMTTSVEMAFGSAVMVEGFILNNQLTDFSLAPKVNGQWVANRLEPFKRPRSSMAPMMVFNKDGSLKLVVGSPGGSRIINYVAQTILGVLDWQLNPQQAINLPHVTNRNKVTTLEKGTSLAKLKPQLEAKGHQVSIRDLNSGIHAIEVKKGGLLGGADPRREGKVLGL</sequence>
<dbReference type="GO" id="GO:0103068">
    <property type="term" value="F:leukotriene C4 gamma-glutamyl transferase activity"/>
    <property type="evidence" value="ECO:0007669"/>
    <property type="project" value="UniProtKB-EC"/>
</dbReference>
<keyword evidence="5 9" id="KW-0378">Hydrolase</keyword>
<protein>
    <recommendedName>
        <fullName evidence="9">Glutathione hydrolase proenzyme</fullName>
        <ecNumber evidence="9">2.3.2.2</ecNumber>
        <ecNumber evidence="9">3.4.19.13</ecNumber>
    </recommendedName>
    <component>
        <recommendedName>
            <fullName evidence="9">Glutathione hydrolase large chain</fullName>
        </recommendedName>
    </component>
    <component>
        <recommendedName>
            <fullName evidence="9">Glutathione hydrolase small chain</fullName>
        </recommendedName>
    </component>
</protein>
<comment type="similarity">
    <text evidence="3 9">Belongs to the gamma-glutamyltransferase family.</text>
</comment>
<name>A0ABY7VJ28_9GAMM</name>
<dbReference type="EMBL" id="CP059693">
    <property type="protein sequence ID" value="WDE13754.1"/>
    <property type="molecule type" value="Genomic_DNA"/>
</dbReference>
<dbReference type="InterPro" id="IPR000101">
    <property type="entry name" value="GGT_peptidase"/>
</dbReference>
<evidence type="ECO:0000256" key="9">
    <source>
        <dbReference type="RuleBase" id="RU368036"/>
    </source>
</evidence>
<dbReference type="NCBIfam" id="TIGR00066">
    <property type="entry name" value="g_glut_trans"/>
    <property type="match status" value="1"/>
</dbReference>
<dbReference type="InterPro" id="IPR043137">
    <property type="entry name" value="GGT_ssub_C"/>
</dbReference>
<evidence type="ECO:0000256" key="7">
    <source>
        <dbReference type="ARBA" id="ARBA00023315"/>
    </source>
</evidence>
<evidence type="ECO:0000256" key="8">
    <source>
        <dbReference type="ARBA" id="ARBA00047417"/>
    </source>
</evidence>
<feature type="signal peptide" evidence="10">
    <location>
        <begin position="1"/>
        <end position="21"/>
    </location>
</feature>
<dbReference type="Pfam" id="PF01019">
    <property type="entry name" value="G_glu_transpept"/>
    <property type="match status" value="1"/>
</dbReference>
<keyword evidence="7 9" id="KW-0012">Acyltransferase</keyword>
<dbReference type="SUPFAM" id="SSF56235">
    <property type="entry name" value="N-terminal nucleophile aminohydrolases (Ntn hydrolases)"/>
    <property type="match status" value="1"/>
</dbReference>
<evidence type="ECO:0000256" key="1">
    <source>
        <dbReference type="ARBA" id="ARBA00001049"/>
    </source>
</evidence>
<dbReference type="InterPro" id="IPR051792">
    <property type="entry name" value="GGT_bact"/>
</dbReference>
<feature type="chain" id="PRO_5045505090" description="Glutathione hydrolase proenzyme" evidence="10">
    <location>
        <begin position="22"/>
        <end position="585"/>
    </location>
</feature>
<dbReference type="EC" id="2.3.2.2" evidence="9"/>
<evidence type="ECO:0000313" key="12">
    <source>
        <dbReference type="Proteomes" id="UP001215231"/>
    </source>
</evidence>
<evidence type="ECO:0000256" key="5">
    <source>
        <dbReference type="ARBA" id="ARBA00022801"/>
    </source>
</evidence>
<comment type="catalytic activity">
    <reaction evidence="8 9">
        <text>an N-terminal (5-L-glutamyl)-[peptide] + an alpha-amino acid = 5-L-glutamyl amino acid + an N-terminal L-alpha-aminoacyl-[peptide]</text>
        <dbReference type="Rhea" id="RHEA:23904"/>
        <dbReference type="Rhea" id="RHEA-COMP:9780"/>
        <dbReference type="Rhea" id="RHEA-COMP:9795"/>
        <dbReference type="ChEBI" id="CHEBI:77644"/>
        <dbReference type="ChEBI" id="CHEBI:78597"/>
        <dbReference type="ChEBI" id="CHEBI:78599"/>
        <dbReference type="ChEBI" id="CHEBI:78608"/>
        <dbReference type="EC" id="2.3.2.2"/>
    </reaction>
</comment>
<keyword evidence="9" id="KW-0317">Glutathione biosynthesis</keyword>
<dbReference type="PANTHER" id="PTHR43199:SF1">
    <property type="entry name" value="GLUTATHIONE HYDROLASE PROENZYME"/>
    <property type="match status" value="1"/>
</dbReference>
<dbReference type="InterPro" id="IPR029055">
    <property type="entry name" value="Ntn_hydrolases_N"/>
</dbReference>
<gene>
    <name evidence="11" type="primary">ggt</name>
    <name evidence="11" type="ORF">H3N35_10140</name>
</gene>
<keyword evidence="6 9" id="KW-0865">Zymogen</keyword>
<comment type="pathway">
    <text evidence="9">Sulfur metabolism; glutathione metabolism.</text>
</comment>
<accession>A0ABY7VJ28</accession>
<dbReference type="PRINTS" id="PR01210">
    <property type="entry name" value="GGTRANSPTASE"/>
</dbReference>
<dbReference type="RefSeq" id="WP_274054185.1">
    <property type="nucleotide sequence ID" value="NZ_CP059693.1"/>
</dbReference>
<comment type="PTM">
    <text evidence="9">Cleaved by autocatalysis into a large and a small subunit.</text>
</comment>